<dbReference type="Gene3D" id="1.20.1280.50">
    <property type="match status" value="1"/>
</dbReference>
<dbReference type="AlphaFoldDB" id="A0AAN7VG72"/>
<dbReference type="InterPro" id="IPR036047">
    <property type="entry name" value="F-box-like_dom_sf"/>
</dbReference>
<dbReference type="InterPro" id="IPR001810">
    <property type="entry name" value="F-box_dom"/>
</dbReference>
<feature type="domain" description="F-box" evidence="1">
    <location>
        <begin position="87"/>
        <end position="133"/>
    </location>
</feature>
<dbReference type="EMBL" id="JAVRBK010000006">
    <property type="protein sequence ID" value="KAK5642814.1"/>
    <property type="molecule type" value="Genomic_DNA"/>
</dbReference>
<evidence type="ECO:0000313" key="3">
    <source>
        <dbReference type="Proteomes" id="UP001329430"/>
    </source>
</evidence>
<protein>
    <recommendedName>
        <fullName evidence="1">F-box domain-containing protein</fullName>
    </recommendedName>
</protein>
<comment type="caution">
    <text evidence="2">The sequence shown here is derived from an EMBL/GenBank/DDBJ whole genome shotgun (WGS) entry which is preliminary data.</text>
</comment>
<organism evidence="2 3">
    <name type="scientific">Pyrocoelia pectoralis</name>
    <dbReference type="NCBI Taxonomy" id="417401"/>
    <lineage>
        <taxon>Eukaryota</taxon>
        <taxon>Metazoa</taxon>
        <taxon>Ecdysozoa</taxon>
        <taxon>Arthropoda</taxon>
        <taxon>Hexapoda</taxon>
        <taxon>Insecta</taxon>
        <taxon>Pterygota</taxon>
        <taxon>Neoptera</taxon>
        <taxon>Endopterygota</taxon>
        <taxon>Coleoptera</taxon>
        <taxon>Polyphaga</taxon>
        <taxon>Elateriformia</taxon>
        <taxon>Elateroidea</taxon>
        <taxon>Lampyridae</taxon>
        <taxon>Lampyrinae</taxon>
        <taxon>Pyrocoelia</taxon>
    </lineage>
</organism>
<evidence type="ECO:0000259" key="1">
    <source>
        <dbReference type="PROSITE" id="PS50181"/>
    </source>
</evidence>
<accession>A0AAN7VG72</accession>
<name>A0AAN7VG72_9COLE</name>
<dbReference type="Pfam" id="PF12937">
    <property type="entry name" value="F-box-like"/>
    <property type="match status" value="1"/>
</dbReference>
<proteinExistence type="predicted"/>
<sequence>MSKVREDIILQLYARTPSPCRDYCGLTITKGNITLNIWNITFGPHVYPKRLKCSLEDLNENKSIKMEIERVFGKHVLGYANSLYRNEKKLENLSTKAFLSILNYLAAKDILNLSQTSKIMFERCNDDNIWSIIFRKVFKTRPSQHDLLQIERNGWKCFVKENGTFQNVVDRAQSIDTSETKALVNNKKVENKPKLGEVKSVVNLTNIKPLNYHNQNKSVINLASCKQPSKTLSQVKNEFGFNQVKKAQEINQKNYSKKKLIAPETKNVQRLK</sequence>
<keyword evidence="3" id="KW-1185">Reference proteome</keyword>
<evidence type="ECO:0000313" key="2">
    <source>
        <dbReference type="EMBL" id="KAK5642814.1"/>
    </source>
</evidence>
<dbReference type="SUPFAM" id="SSF81383">
    <property type="entry name" value="F-box domain"/>
    <property type="match status" value="1"/>
</dbReference>
<dbReference type="Proteomes" id="UP001329430">
    <property type="component" value="Chromosome 6"/>
</dbReference>
<dbReference type="PROSITE" id="PS50181">
    <property type="entry name" value="FBOX"/>
    <property type="match status" value="1"/>
</dbReference>
<gene>
    <name evidence="2" type="ORF">RI129_008981</name>
</gene>
<reference evidence="2 3" key="1">
    <citation type="journal article" date="2024" name="Insects">
        <title>An Improved Chromosome-Level Genome Assembly of the Firefly Pyrocoelia pectoralis.</title>
        <authorList>
            <person name="Fu X."/>
            <person name="Meyer-Rochow V.B."/>
            <person name="Ballantyne L."/>
            <person name="Zhu X."/>
        </authorList>
    </citation>
    <scope>NUCLEOTIDE SEQUENCE [LARGE SCALE GENOMIC DNA]</scope>
    <source>
        <strain evidence="2">XCY_ONT2</strain>
    </source>
</reference>